<name>A0A656IL26_SALE2</name>
<sequence>MLMKDQPASVLSTDCANNLRTICLNFRFSSHVKAVNGNSSGGFTQLSQLSVDNIV</sequence>
<dbReference type="AlphaFoldDB" id="A0A656IL26"/>
<reference evidence="1 2" key="1">
    <citation type="submission" date="2013-04" db="EMBL/GenBank/DDBJ databases">
        <authorList>
            <person name="McClelland M."/>
            <person name="Porwollik S."/>
            <person name="Desai P."/>
            <person name="Cheng P."/>
            <person name="Wollam A."/>
            <person name="Pepin K."/>
            <person name="Palsikar V.B."/>
            <person name="Fulton L."/>
            <person name="Fulton R."/>
            <person name="Delehaunty K."/>
            <person name="Fronick C."/>
            <person name="Godfrey J."/>
            <person name="Waligorski J."/>
            <person name="Appelbaum E."/>
            <person name="Tomlinson C."/>
            <person name="Warren W."/>
            <person name="Sodergren E."/>
            <person name="Weinstock G."/>
            <person name="Wilson R.K."/>
        </authorList>
    </citation>
    <scope>NUCLEOTIDE SEQUENCE [LARGE SCALE GENOMIC DNA]</scope>
    <source>
        <strain evidence="1 2">2009K0958</strain>
    </source>
</reference>
<evidence type="ECO:0000313" key="1">
    <source>
        <dbReference type="EMBL" id="EPI73415.1"/>
    </source>
</evidence>
<protein>
    <submittedName>
        <fullName evidence="1">Uncharacterized protein</fullName>
    </submittedName>
</protein>
<accession>A0A656IL26</accession>
<dbReference type="EMBL" id="ATFT01000026">
    <property type="protein sequence ID" value="EPI73415.1"/>
    <property type="molecule type" value="Genomic_DNA"/>
</dbReference>
<dbReference type="Proteomes" id="UP000014535">
    <property type="component" value="Unassembled WGS sequence"/>
</dbReference>
<comment type="caution">
    <text evidence="1">The sequence shown here is derived from an EMBL/GenBank/DDBJ whole genome shotgun (WGS) entry which is preliminary data.</text>
</comment>
<gene>
    <name evidence="1" type="ORF">A673_01460</name>
</gene>
<proteinExistence type="predicted"/>
<evidence type="ECO:0000313" key="2">
    <source>
        <dbReference type="Proteomes" id="UP000014535"/>
    </source>
</evidence>
<organism evidence="1 2">
    <name type="scientific">Salmonella enteritidis (strain 2009K0958)</name>
    <dbReference type="NCBI Taxonomy" id="1192586"/>
    <lineage>
        <taxon>Bacteria</taxon>
        <taxon>Pseudomonadati</taxon>
        <taxon>Pseudomonadota</taxon>
        <taxon>Gammaproteobacteria</taxon>
        <taxon>Enterobacterales</taxon>
        <taxon>Enterobacteriaceae</taxon>
        <taxon>Salmonella</taxon>
    </lineage>
</organism>